<dbReference type="InterPro" id="IPR047252">
    <property type="entry name" value="TP53BP1-like"/>
</dbReference>
<dbReference type="GO" id="GO:0045944">
    <property type="term" value="P:positive regulation of transcription by RNA polymerase II"/>
    <property type="evidence" value="ECO:0007669"/>
    <property type="project" value="TreeGrafter"/>
</dbReference>
<name>A0A8S8ZSJ2_SORMA</name>
<dbReference type="InterPro" id="IPR047249">
    <property type="entry name" value="BRCT_p53bp1-like_rpt1"/>
</dbReference>
<evidence type="ECO:0000313" key="7">
    <source>
        <dbReference type="Proteomes" id="UP000433876"/>
    </source>
</evidence>
<comment type="caution">
    <text evidence="6">The sequence shown here is derived from an EMBL/GenBank/DDBJ whole genome shotgun (WGS) entry which is preliminary data.</text>
</comment>
<dbReference type="EMBL" id="NMPR01000065">
    <property type="protein sequence ID" value="KAA8631940.1"/>
    <property type="molecule type" value="Genomic_DNA"/>
</dbReference>
<feature type="compositionally biased region" description="Low complexity" evidence="4">
    <location>
        <begin position="40"/>
        <end position="55"/>
    </location>
</feature>
<evidence type="ECO:0000256" key="1">
    <source>
        <dbReference type="ARBA" id="ARBA00004123"/>
    </source>
</evidence>
<feature type="compositionally biased region" description="Basic and acidic residues" evidence="4">
    <location>
        <begin position="143"/>
        <end position="174"/>
    </location>
</feature>
<feature type="compositionally biased region" description="Polar residues" evidence="4">
    <location>
        <begin position="272"/>
        <end position="317"/>
    </location>
</feature>
<evidence type="ECO:0000313" key="6">
    <source>
        <dbReference type="EMBL" id="KAA8631940.1"/>
    </source>
</evidence>
<sequence length="1136" mass="123367">MSNALKNSRDNDATGSLDTQAVLDDYMKTYGTGKTNNIRPPSTTSNQSSSSKPTPAQHPTMSKSRRQRDEDLFPPLTQSEEDRIRNSRPADLIENKPLDMDAYREWKARKEAEQKRKREEAQKPKVSWFKPSELFFVAAQWEAEEKERQEKKKEREREKQLRAEEAKKAEEQKQVETQPSVHSNDTTQSNGGRVYERYVAAASQANTRDTLRSSPKLDASSPALEPASILTTVPDPRASRLLDTPATDKTTSTTQDGSGRVDFGSIARMRNMHSQKQQASPAQQVPETPISDNNPFRQGKSQLLGPSQLFGATQFSSAAKALASPTSSRPSPSDFMQHTVSPNLAVSSPLRARGLRSSPTQNVPSSPAALPNAPPPRATQRRIVSPGPGALEDDMVIPESPQTKLPKKEKKVAQGPFASYEPVDKSQERWSSSVTGSDPPGPQNDEDTKTSIFRRGKAKLRKKAALEQLTEIRLPRVAKSDDIEIPSSNKNRRGKAKPATQEPGHGDEEPTIPNTGEESRGQGVKPAAVHAVDDKSTQSGPHEDPAPKPDAVFKVPRPSQRPAPRPHSSVHEISGADTSGAGAVPTPGPADNTIEEEPVLEPPSSSRLPALPAPSDTIPSSSPPVFERRTRKKRVSTSADQAARIPTSSTMRTATARLTSSAVDAAVQTTSDLSKLSSTPVMPSSAVAAREPSASFTRPGLSSSSPAPMNGRRRDAAPRLPTLPKTSSTESLRQSARTQRRPSSSADELSASGATIPTFDQSVRMSRSSLLKPNRISSMTAPAQRGTKIFDGMAFAISFQSKRPGENPEQHNARMETAANIEKRIKQAGGRILDNGFDELFEPILVQPAASSSKDKTHNPSPSDEPPKLLLNNIGRDTGFTALIADGHSRKVKYMQALALGLPILASRWVITCLSSNSIIDWSPYLLAAGQSAFLGDAILSRNLQPYDASTAKLVETVARRGCWLGGSRILLVVSTGGDKKGRRTQKEKDREKAEEGRKMAYVFLARVLGAELRRVGNVDEAKKELERAEKEAEDGKGKPYDWVYVDGKTDGAELFTGPAAMVGESDAGNASASASGAGKDKKGKKRKRQSVGYVYEPTVAEKQPPLKKIRTLSDELVIQSLILGRMIDEEEFRSI</sequence>
<gene>
    <name evidence="6" type="ORF">SMACR_07979</name>
</gene>
<keyword evidence="2" id="KW-0227">DNA damage</keyword>
<reference evidence="6 7" key="1">
    <citation type="submission" date="2017-07" db="EMBL/GenBank/DDBJ databases">
        <title>Genome sequence of the Sordaria macrospora wild type strain R19027.</title>
        <authorList>
            <person name="Nowrousian M."/>
            <person name="Teichert I."/>
            <person name="Kueck U."/>
        </authorList>
    </citation>
    <scope>NUCLEOTIDE SEQUENCE [LARGE SCALE GENOMIC DNA]</scope>
    <source>
        <strain evidence="6 7">R19027</strain>
        <tissue evidence="6">Mycelium</tissue>
    </source>
</reference>
<feature type="domain" description="BRCT" evidence="5">
    <location>
        <begin position="785"/>
        <end position="927"/>
    </location>
</feature>
<feature type="region of interest" description="Disordered" evidence="4">
    <location>
        <begin position="1067"/>
        <end position="1097"/>
    </location>
</feature>
<feature type="region of interest" description="Disordered" evidence="4">
    <location>
        <begin position="143"/>
        <end position="766"/>
    </location>
</feature>
<feature type="region of interest" description="Disordered" evidence="4">
    <location>
        <begin position="1"/>
        <end position="125"/>
    </location>
</feature>
<evidence type="ECO:0000256" key="2">
    <source>
        <dbReference type="ARBA" id="ARBA00022763"/>
    </source>
</evidence>
<dbReference type="PANTHER" id="PTHR15321:SF3">
    <property type="entry name" value="TP53-BINDING PROTEIN 1"/>
    <property type="match status" value="1"/>
</dbReference>
<dbReference type="GO" id="GO:0000077">
    <property type="term" value="P:DNA damage checkpoint signaling"/>
    <property type="evidence" value="ECO:0007669"/>
    <property type="project" value="TreeGrafter"/>
</dbReference>
<dbReference type="SUPFAM" id="SSF52113">
    <property type="entry name" value="BRCT domain"/>
    <property type="match status" value="1"/>
</dbReference>
<dbReference type="GO" id="GO:0005634">
    <property type="term" value="C:nucleus"/>
    <property type="evidence" value="ECO:0007669"/>
    <property type="project" value="UniProtKB-SubCell"/>
</dbReference>
<feature type="compositionally biased region" description="Low complexity" evidence="4">
    <location>
        <begin position="243"/>
        <end position="256"/>
    </location>
</feature>
<feature type="compositionally biased region" description="Low complexity" evidence="4">
    <location>
        <begin position="1067"/>
        <end position="1078"/>
    </location>
</feature>
<proteinExistence type="predicted"/>
<protein>
    <recommendedName>
        <fullName evidence="5">BRCT domain-containing protein</fullName>
    </recommendedName>
</protein>
<comment type="subcellular location">
    <subcellularLocation>
        <location evidence="1">Nucleus</location>
    </subcellularLocation>
</comment>
<feature type="region of interest" description="Disordered" evidence="4">
    <location>
        <begin position="849"/>
        <end position="868"/>
    </location>
</feature>
<dbReference type="InterPro" id="IPR001357">
    <property type="entry name" value="BRCT_dom"/>
</dbReference>
<dbReference type="PROSITE" id="PS50172">
    <property type="entry name" value="BRCT"/>
    <property type="match status" value="1"/>
</dbReference>
<feature type="compositionally biased region" description="Polar residues" evidence="4">
    <location>
        <begin position="636"/>
        <end position="682"/>
    </location>
</feature>
<evidence type="ECO:0000256" key="3">
    <source>
        <dbReference type="ARBA" id="ARBA00023242"/>
    </source>
</evidence>
<dbReference type="AlphaFoldDB" id="A0A8S8ZSJ2"/>
<dbReference type="PANTHER" id="PTHR15321">
    <property type="entry name" value="TUMOR SUPPRESSOR P53-BINDING PROTEIN 1"/>
    <property type="match status" value="1"/>
</dbReference>
<dbReference type="CDD" id="cd17745">
    <property type="entry name" value="BRCT_p53bp1_rpt1"/>
    <property type="match status" value="1"/>
</dbReference>
<dbReference type="FunFam" id="3.40.50.10190:FF:000083">
    <property type="entry name" value="DNA damage repair protein (Rad9)"/>
    <property type="match status" value="1"/>
</dbReference>
<evidence type="ECO:0000256" key="4">
    <source>
        <dbReference type="SAM" id="MobiDB-lite"/>
    </source>
</evidence>
<feature type="compositionally biased region" description="Polar residues" evidence="4">
    <location>
        <begin position="724"/>
        <end position="766"/>
    </location>
</feature>
<dbReference type="OMA" id="PCLAPQW"/>
<dbReference type="GO" id="GO:0042393">
    <property type="term" value="F:histone binding"/>
    <property type="evidence" value="ECO:0007669"/>
    <property type="project" value="TreeGrafter"/>
</dbReference>
<dbReference type="VEuPathDB" id="FungiDB:SMAC_07979"/>
<feature type="compositionally biased region" description="Polar residues" evidence="4">
    <location>
        <begin position="324"/>
        <end position="346"/>
    </location>
</feature>
<feature type="compositionally biased region" description="Basic and acidic residues" evidence="4">
    <location>
        <begin position="91"/>
        <end position="123"/>
    </location>
</feature>
<dbReference type="Proteomes" id="UP000433876">
    <property type="component" value="Unassembled WGS sequence"/>
</dbReference>
<keyword evidence="3" id="KW-0539">Nucleus</keyword>
<organism evidence="6 7">
    <name type="scientific">Sordaria macrospora</name>
    <dbReference type="NCBI Taxonomy" id="5147"/>
    <lineage>
        <taxon>Eukaryota</taxon>
        <taxon>Fungi</taxon>
        <taxon>Dikarya</taxon>
        <taxon>Ascomycota</taxon>
        <taxon>Pezizomycotina</taxon>
        <taxon>Sordariomycetes</taxon>
        <taxon>Sordariomycetidae</taxon>
        <taxon>Sordariales</taxon>
        <taxon>Sordariaceae</taxon>
        <taxon>Sordaria</taxon>
    </lineage>
</organism>
<feature type="compositionally biased region" description="Basic and acidic residues" evidence="4">
    <location>
        <begin position="531"/>
        <end position="547"/>
    </location>
</feature>
<accession>A0A8S8ZSJ2</accession>
<dbReference type="InterPro" id="IPR036420">
    <property type="entry name" value="BRCT_dom_sf"/>
</dbReference>
<feature type="compositionally biased region" description="Polar residues" evidence="4">
    <location>
        <begin position="694"/>
        <end position="707"/>
    </location>
</feature>
<feature type="compositionally biased region" description="Basic residues" evidence="4">
    <location>
        <begin position="452"/>
        <end position="463"/>
    </location>
</feature>
<feature type="compositionally biased region" description="Polar residues" evidence="4">
    <location>
        <begin position="175"/>
        <end position="191"/>
    </location>
</feature>
<dbReference type="Gene3D" id="3.40.50.10190">
    <property type="entry name" value="BRCT domain"/>
    <property type="match status" value="1"/>
</dbReference>
<feature type="compositionally biased region" description="Low complexity" evidence="4">
    <location>
        <begin position="602"/>
        <end position="615"/>
    </location>
</feature>
<evidence type="ECO:0000259" key="5">
    <source>
        <dbReference type="PROSITE" id="PS50172"/>
    </source>
</evidence>